<keyword evidence="2" id="KW-0472">Membrane</keyword>
<dbReference type="Proteomes" id="UP000193067">
    <property type="component" value="Unassembled WGS sequence"/>
</dbReference>
<dbReference type="Pfam" id="PF20151">
    <property type="entry name" value="DUF6533"/>
    <property type="match status" value="1"/>
</dbReference>
<feature type="transmembrane region" description="Helical" evidence="2">
    <location>
        <begin position="248"/>
        <end position="267"/>
    </location>
</feature>
<evidence type="ECO:0000313" key="5">
    <source>
        <dbReference type="Proteomes" id="UP000193067"/>
    </source>
</evidence>
<feature type="transmembrane region" description="Helical" evidence="2">
    <location>
        <begin position="20"/>
        <end position="40"/>
    </location>
</feature>
<dbReference type="OrthoDB" id="2803865at2759"/>
<dbReference type="EMBL" id="KZ084149">
    <property type="protein sequence ID" value="OSC97583.1"/>
    <property type="molecule type" value="Genomic_DNA"/>
</dbReference>
<organism evidence="4 5">
    <name type="scientific">Trametes coccinea (strain BRFM310)</name>
    <name type="common">Pycnoporus coccineus</name>
    <dbReference type="NCBI Taxonomy" id="1353009"/>
    <lineage>
        <taxon>Eukaryota</taxon>
        <taxon>Fungi</taxon>
        <taxon>Dikarya</taxon>
        <taxon>Basidiomycota</taxon>
        <taxon>Agaricomycotina</taxon>
        <taxon>Agaricomycetes</taxon>
        <taxon>Polyporales</taxon>
        <taxon>Polyporaceae</taxon>
        <taxon>Trametes</taxon>
    </lineage>
</organism>
<feature type="transmembrane region" description="Helical" evidence="2">
    <location>
        <begin position="119"/>
        <end position="140"/>
    </location>
</feature>
<feature type="transmembrane region" description="Helical" evidence="2">
    <location>
        <begin position="168"/>
        <end position="194"/>
    </location>
</feature>
<dbReference type="AlphaFoldDB" id="A0A1Y2IA40"/>
<keyword evidence="2" id="KW-1133">Transmembrane helix</keyword>
<keyword evidence="2" id="KW-0812">Transmembrane</keyword>
<feature type="region of interest" description="Disordered" evidence="1">
    <location>
        <begin position="369"/>
        <end position="410"/>
    </location>
</feature>
<feature type="domain" description="DUF6533" evidence="3">
    <location>
        <begin position="23"/>
        <end position="67"/>
    </location>
</feature>
<reference evidence="4 5" key="1">
    <citation type="journal article" date="2015" name="Biotechnol. Biofuels">
        <title>Enhanced degradation of softwood versus hardwood by the white-rot fungus Pycnoporus coccineus.</title>
        <authorList>
            <person name="Couturier M."/>
            <person name="Navarro D."/>
            <person name="Chevret D."/>
            <person name="Henrissat B."/>
            <person name="Piumi F."/>
            <person name="Ruiz-Duenas F.J."/>
            <person name="Martinez A.T."/>
            <person name="Grigoriev I.V."/>
            <person name="Riley R."/>
            <person name="Lipzen A."/>
            <person name="Berrin J.G."/>
            <person name="Master E.R."/>
            <person name="Rosso M.N."/>
        </authorList>
    </citation>
    <scope>NUCLEOTIDE SEQUENCE [LARGE SCALE GENOMIC DNA]</scope>
    <source>
        <strain evidence="4 5">BRFM310</strain>
    </source>
</reference>
<feature type="transmembrane region" description="Helical" evidence="2">
    <location>
        <begin position="215"/>
        <end position="236"/>
    </location>
</feature>
<evidence type="ECO:0000256" key="2">
    <source>
        <dbReference type="SAM" id="Phobius"/>
    </source>
</evidence>
<feature type="transmembrane region" description="Helical" evidence="2">
    <location>
        <begin position="52"/>
        <end position="73"/>
    </location>
</feature>
<evidence type="ECO:0000259" key="3">
    <source>
        <dbReference type="Pfam" id="PF20151"/>
    </source>
</evidence>
<keyword evidence="5" id="KW-1185">Reference proteome</keyword>
<dbReference type="InterPro" id="IPR045340">
    <property type="entry name" value="DUF6533"/>
</dbReference>
<name>A0A1Y2IA40_TRAC3</name>
<feature type="transmembrane region" description="Helical" evidence="2">
    <location>
        <begin position="93"/>
        <end position="112"/>
    </location>
</feature>
<protein>
    <recommendedName>
        <fullName evidence="3">DUF6533 domain-containing protein</fullName>
    </recommendedName>
</protein>
<proteinExistence type="predicted"/>
<accession>A0A1Y2IA40</accession>
<evidence type="ECO:0000313" key="4">
    <source>
        <dbReference type="EMBL" id="OSC97583.1"/>
    </source>
</evidence>
<evidence type="ECO:0000256" key="1">
    <source>
        <dbReference type="SAM" id="MobiDB-lite"/>
    </source>
</evidence>
<sequence>MSDDSTYEQGIVADYPRLLVENYCIIASSALLWFDFALMFTTEYRRIWKRKWTGATLVYLLTRYVAVIERIFFVLEVLVRLCGGITHTDDVLLFLNYLAFSAFTCLRIYGVWGRDWKPLLFVLPLTLVKPIAGIIEVAHYTPVQAGPPYGCIYIYHVPDSVISTPHPYLLSLVSITSKATTIAADAILIGLTWIKTFGIKRDALHTGMRTPLATLLLRDGTAYFLILLLVQVITIISNRIGSKLTIWLVWPYFDQVLTVIFLSRFMLDLRGLYFADRGDTENETSLHLSDVKFQGITSGVVGNFGATLDTTLAFDVPGPDSPLTEDSDTASYQEVRFHWEWDDDEPAYCNDPFVAGMKAQAAEEELAMQKLEKQQNMSPLSERAEEGVENPLEARRNSIHDLTREDISPV</sequence>
<feature type="compositionally biased region" description="Basic and acidic residues" evidence="1">
    <location>
        <begin position="382"/>
        <end position="410"/>
    </location>
</feature>
<gene>
    <name evidence="4" type="ORF">PYCCODRAFT_1471755</name>
</gene>